<accession>A0AAX0KIE9</accession>
<evidence type="ECO:0000313" key="1">
    <source>
        <dbReference type="EMBL" id="OOK30021.1"/>
    </source>
</evidence>
<reference evidence="1 2" key="1">
    <citation type="submission" date="2016-10" db="EMBL/GenBank/DDBJ databases">
        <title>Whole genome sequences of antibiotic resistant commensal Escherichia coli from healthy Australian adults.</title>
        <authorList>
            <person name="Moran R.A."/>
            <person name="Anantham S."/>
            <person name="Nigro S.J."/>
            <person name="Holt K.E."/>
            <person name="Hall R.M."/>
        </authorList>
    </citation>
    <scope>NUCLEOTIDE SEQUENCE [LARGE SCALE GENOMIC DNA]</scope>
    <source>
        <strain evidence="1 2">2.3-R4</strain>
    </source>
</reference>
<dbReference type="Proteomes" id="UP000188855">
    <property type="component" value="Unassembled WGS sequence"/>
</dbReference>
<gene>
    <name evidence="1" type="ORF">BMT91_06745</name>
</gene>
<sequence length="165" mass="18135">MEGATQEPPKARCFIFVLLNIRGGHKTAPLFLSERVTEAGVHRVIHVVLTKCRFLKLQTKAEIIANFCIQTNIHEHTSVFLAFDAFFTRGIARNGFTVCQNVKLVTEAGTGSDFPVLTREGFTDIDTGTANQRVEVLSGVRTLRKSSAAPLPSYITGADMYYPGS</sequence>
<proteinExistence type="predicted"/>
<organism evidence="1 2">
    <name type="scientific">Escherichia coli</name>
    <dbReference type="NCBI Taxonomy" id="562"/>
    <lineage>
        <taxon>Bacteria</taxon>
        <taxon>Pseudomonadati</taxon>
        <taxon>Pseudomonadota</taxon>
        <taxon>Gammaproteobacteria</taxon>
        <taxon>Enterobacterales</taxon>
        <taxon>Enterobacteriaceae</taxon>
        <taxon>Escherichia</taxon>
    </lineage>
</organism>
<dbReference type="AlphaFoldDB" id="A0AAX0KIE9"/>
<comment type="caution">
    <text evidence="1">The sequence shown here is derived from an EMBL/GenBank/DDBJ whole genome shotgun (WGS) entry which is preliminary data.</text>
</comment>
<name>A0AAX0KIE9_ECOLX</name>
<protein>
    <submittedName>
        <fullName evidence="1">Uncharacterized protein</fullName>
    </submittedName>
</protein>
<evidence type="ECO:0000313" key="2">
    <source>
        <dbReference type="Proteomes" id="UP000188855"/>
    </source>
</evidence>
<dbReference type="EMBL" id="MPAF01000009">
    <property type="protein sequence ID" value="OOK30021.1"/>
    <property type="molecule type" value="Genomic_DNA"/>
</dbReference>